<organism evidence="2 3">
    <name type="scientific">Trichoderma harzianum</name>
    <name type="common">Hypocrea lixii</name>
    <dbReference type="NCBI Taxonomy" id="5544"/>
    <lineage>
        <taxon>Eukaryota</taxon>
        <taxon>Fungi</taxon>
        <taxon>Dikarya</taxon>
        <taxon>Ascomycota</taxon>
        <taxon>Pezizomycotina</taxon>
        <taxon>Sordariomycetes</taxon>
        <taxon>Hypocreomycetidae</taxon>
        <taxon>Hypocreales</taxon>
        <taxon>Hypocreaceae</taxon>
        <taxon>Trichoderma</taxon>
    </lineage>
</organism>
<dbReference type="GO" id="GO:0004805">
    <property type="term" value="F:trehalose-phosphatase activity"/>
    <property type="evidence" value="ECO:0007669"/>
    <property type="project" value="TreeGrafter"/>
</dbReference>
<dbReference type="PANTHER" id="PTHR10788:SF123">
    <property type="entry name" value="TREHALOSE-PHOSPHATASE"/>
    <property type="match status" value="1"/>
</dbReference>
<gene>
    <name evidence="2" type="ORF">THAR02_08506</name>
</gene>
<keyword evidence="2" id="KW-0808">Transferase</keyword>
<dbReference type="Proteomes" id="UP000034112">
    <property type="component" value="Unassembled WGS sequence"/>
</dbReference>
<dbReference type="OMA" id="YAEHDLC"/>
<dbReference type="AlphaFoldDB" id="A0A0F9ZGD4"/>
<name>A0A0F9ZGD4_TRIHA</name>
<dbReference type="SUPFAM" id="SSF53756">
    <property type="entry name" value="UDP-Glycosyltransferase/glycogen phosphorylase"/>
    <property type="match status" value="1"/>
</dbReference>
<comment type="caution">
    <text evidence="2">The sequence shown here is derived from an EMBL/GenBank/DDBJ whole genome shotgun (WGS) entry which is preliminary data.</text>
</comment>
<dbReference type="OrthoDB" id="755951at2759"/>
<dbReference type="GO" id="GO:0005829">
    <property type="term" value="C:cytosol"/>
    <property type="evidence" value="ECO:0007669"/>
    <property type="project" value="TreeGrafter"/>
</dbReference>
<evidence type="ECO:0000313" key="2">
    <source>
        <dbReference type="EMBL" id="KKO99381.1"/>
    </source>
</evidence>
<dbReference type="GO" id="GO:0005992">
    <property type="term" value="P:trehalose biosynthetic process"/>
    <property type="evidence" value="ECO:0007669"/>
    <property type="project" value="InterPro"/>
</dbReference>
<reference evidence="3" key="1">
    <citation type="journal article" date="2015" name="Genome Announc.">
        <title>Draft whole-genome sequence of the biocontrol agent Trichoderma harzianum T6776.</title>
        <authorList>
            <person name="Baroncelli R."/>
            <person name="Piaggeschi G."/>
            <person name="Fiorini L."/>
            <person name="Bertolini E."/>
            <person name="Zapparata A."/>
            <person name="Pe M.E."/>
            <person name="Sarrocco S."/>
            <person name="Vannacci G."/>
        </authorList>
    </citation>
    <scope>NUCLEOTIDE SEQUENCE [LARGE SCALE GENOMIC DNA]</scope>
    <source>
        <strain evidence="3">T6776</strain>
    </source>
</reference>
<evidence type="ECO:0000313" key="3">
    <source>
        <dbReference type="Proteomes" id="UP000034112"/>
    </source>
</evidence>
<evidence type="ECO:0000256" key="1">
    <source>
        <dbReference type="SAM" id="MobiDB-lite"/>
    </source>
</evidence>
<accession>A0A0F9ZGD4</accession>
<proteinExistence type="predicted"/>
<dbReference type="Pfam" id="PF00982">
    <property type="entry name" value="Glyco_transf_20"/>
    <property type="match status" value="1"/>
</dbReference>
<feature type="region of interest" description="Disordered" evidence="1">
    <location>
        <begin position="1"/>
        <end position="57"/>
    </location>
</feature>
<feature type="region of interest" description="Disordered" evidence="1">
    <location>
        <begin position="191"/>
        <end position="223"/>
    </location>
</feature>
<dbReference type="Gene3D" id="3.40.50.2000">
    <property type="entry name" value="Glycogen Phosphorylase B"/>
    <property type="match status" value="2"/>
</dbReference>
<dbReference type="PANTHER" id="PTHR10788">
    <property type="entry name" value="TREHALOSE-6-PHOSPHATE SYNTHASE"/>
    <property type="match status" value="1"/>
</dbReference>
<feature type="compositionally biased region" description="Polar residues" evidence="1">
    <location>
        <begin position="1"/>
        <end position="10"/>
    </location>
</feature>
<dbReference type="InterPro" id="IPR001830">
    <property type="entry name" value="Glyco_trans_20"/>
</dbReference>
<dbReference type="EMBL" id="JOKZ01000331">
    <property type="protein sequence ID" value="KKO99381.1"/>
    <property type="molecule type" value="Genomic_DNA"/>
</dbReference>
<sequence length="663" mass="74923">MSGTPYSTQRLSHRPAVQQRTESFLPPHESEAITSIPVTPGISQGTYGDPNDGTPTPMGIPTPRVIQSQSGRQEYFPRRPANKALAQSSAVSPFGDGILTGSRQGEVSLSGTVLSATFTLPQLLRCRKGGKWASLPKHNKPIEDETNIKQELEHKHHCSTHLDSLAYLSSKESPWDHTVIAWTGEIYPVSDDASSSHEQLQESVPASTTTSLGGHSQDNDDIVSGETYISRNSKAALEEKLYNDHIRSLPVWLADDRDIKDGGIKLKQQSRWRRYAEHDLCALFHYKQRPPTDGRQADIRWDDYHRMNKAFADRICQVYKQGDIVVVHDYYLMLLPELLRQRHPDMHIVFFLESPFPSSELIRCLHRREQILKGILGSDLICFQAFHFLQHFANSCTRILGYNANKGWVESTRGRVHLTVLPSGINISKITTLGFSPAVDKMFEELRKLHKGKKVVIGCDPMSRFGGVHKKLQAFECFLDRYPSWRHHVVLVQITSPATMEDDDGDNILYARQVNDLATSINQTYGSLDFMPVQIHTQRLSQDEYFAVLRLGDIAVNTCVREGMSTTSLEYVACQRESHGPLIISEFSGTASSLEEAIRINPWDVGQVADEINNALTMPQEQRNRMHRALYQRVVEGNVQLCVSTMLRRLIKVLKLDEIHGHR</sequence>
<dbReference type="GO" id="GO:0031505">
    <property type="term" value="P:fungal-type cell wall organization"/>
    <property type="evidence" value="ECO:0007669"/>
    <property type="project" value="TreeGrafter"/>
</dbReference>
<feature type="compositionally biased region" description="Polar residues" evidence="1">
    <location>
        <begin position="32"/>
        <end position="46"/>
    </location>
</feature>
<dbReference type="GO" id="GO:0034605">
    <property type="term" value="P:cellular response to heat"/>
    <property type="evidence" value="ECO:0007669"/>
    <property type="project" value="TreeGrafter"/>
</dbReference>
<dbReference type="CDD" id="cd03788">
    <property type="entry name" value="GT20_TPS"/>
    <property type="match status" value="1"/>
</dbReference>
<dbReference type="GO" id="GO:0005946">
    <property type="term" value="C:alpha,alpha-trehalose-phosphate synthase complex (UDP-forming)"/>
    <property type="evidence" value="ECO:0007669"/>
    <property type="project" value="TreeGrafter"/>
</dbReference>
<feature type="compositionally biased region" description="Polar residues" evidence="1">
    <location>
        <begin position="192"/>
        <end position="216"/>
    </location>
</feature>
<protein>
    <submittedName>
        <fullName evidence="2">Glycosyltransferase family 20</fullName>
    </submittedName>
</protein>
<dbReference type="GO" id="GO:0003825">
    <property type="term" value="F:alpha,alpha-trehalose-phosphate synthase (UDP-forming) activity"/>
    <property type="evidence" value="ECO:0007669"/>
    <property type="project" value="TreeGrafter"/>
</dbReference>